<accession>G9ZGX3</accession>
<organism evidence="1 2">
    <name type="scientific">Cardiobacterium valvarum F0432</name>
    <dbReference type="NCBI Taxonomy" id="797473"/>
    <lineage>
        <taxon>Bacteria</taxon>
        <taxon>Pseudomonadati</taxon>
        <taxon>Pseudomonadota</taxon>
        <taxon>Gammaproteobacteria</taxon>
        <taxon>Cardiobacteriales</taxon>
        <taxon>Cardiobacteriaceae</taxon>
        <taxon>Cardiobacterium</taxon>
    </lineage>
</organism>
<evidence type="ECO:0000313" key="1">
    <source>
        <dbReference type="EMBL" id="EHM52998.1"/>
    </source>
</evidence>
<name>G9ZGX3_9GAMM</name>
<comment type="caution">
    <text evidence="1">The sequence shown here is derived from an EMBL/GenBank/DDBJ whole genome shotgun (WGS) entry which is preliminary data.</text>
</comment>
<dbReference type="Proteomes" id="UP000004750">
    <property type="component" value="Unassembled WGS sequence"/>
</dbReference>
<protein>
    <submittedName>
        <fullName evidence="1">Uncharacterized protein</fullName>
    </submittedName>
</protein>
<gene>
    <name evidence="1" type="ORF">HMPREF9080_02031</name>
</gene>
<proteinExistence type="predicted"/>
<dbReference type="AlphaFoldDB" id="G9ZGX3"/>
<reference evidence="1 2" key="1">
    <citation type="submission" date="2011-08" db="EMBL/GenBank/DDBJ databases">
        <authorList>
            <person name="Weinstock G."/>
            <person name="Sodergren E."/>
            <person name="Clifton S."/>
            <person name="Fulton L."/>
            <person name="Fulton B."/>
            <person name="Courtney L."/>
            <person name="Fronick C."/>
            <person name="Harrison M."/>
            <person name="Strong C."/>
            <person name="Farmer C."/>
            <person name="Delahaunty K."/>
            <person name="Markovic C."/>
            <person name="Hall O."/>
            <person name="Minx P."/>
            <person name="Tomlinson C."/>
            <person name="Mitreva M."/>
            <person name="Hou S."/>
            <person name="Chen J."/>
            <person name="Wollam A."/>
            <person name="Pepin K.H."/>
            <person name="Johnson M."/>
            <person name="Bhonagiri V."/>
            <person name="Zhang X."/>
            <person name="Suruliraj S."/>
            <person name="Warren W."/>
            <person name="Chinwalla A."/>
            <person name="Mardis E.R."/>
            <person name="Wilson R.K."/>
        </authorList>
    </citation>
    <scope>NUCLEOTIDE SEQUENCE [LARGE SCALE GENOMIC DNA]</scope>
    <source>
        <strain evidence="1 2">F0432</strain>
    </source>
</reference>
<dbReference type="STRING" id="797473.HMPREF9080_02031"/>
<evidence type="ECO:0000313" key="2">
    <source>
        <dbReference type="Proteomes" id="UP000004750"/>
    </source>
</evidence>
<sequence>MVAAAVLHVAPIDGQGKDIHLPPGIVDVVFVVHLMPVGAQDVGQRRAIGRTASVANVQRSGRVGRDKFKQDFLRVHRLMTAKVSTFFDDAGQHGAVMPTAETYVNESWSCDFQRSDTRVLWHGGNNGVCELTRVALENFGVLQGNVAGEIPMFRIFAAFQFLW</sequence>
<dbReference type="EMBL" id="AGCM01000115">
    <property type="protein sequence ID" value="EHM52998.1"/>
    <property type="molecule type" value="Genomic_DNA"/>
</dbReference>
<dbReference type="HOGENOM" id="CLU_1624156_0_0_6"/>